<dbReference type="Gene3D" id="1.10.3090.10">
    <property type="entry name" value="cca-adding enzyme, domain 2"/>
    <property type="match status" value="1"/>
</dbReference>
<proteinExistence type="inferred from homology"/>
<evidence type="ECO:0000259" key="11">
    <source>
        <dbReference type="Pfam" id="PF12627"/>
    </source>
</evidence>
<evidence type="ECO:0000256" key="7">
    <source>
        <dbReference type="ARBA" id="ARBA00022842"/>
    </source>
</evidence>
<reference evidence="14" key="1">
    <citation type="journal article" date="2019" name="Int. J. Syst. Evol. Microbiol.">
        <title>The Global Catalogue of Microorganisms (GCM) 10K type strain sequencing project: providing services to taxonomists for standard genome sequencing and annotation.</title>
        <authorList>
            <consortium name="The Broad Institute Genomics Platform"/>
            <consortium name="The Broad Institute Genome Sequencing Center for Infectious Disease"/>
            <person name="Wu L."/>
            <person name="Ma J."/>
        </authorList>
    </citation>
    <scope>NUCLEOTIDE SEQUENCE [LARGE SCALE GENOMIC DNA]</scope>
    <source>
        <strain evidence="14">JCM 6486</strain>
    </source>
</reference>
<organism evidence="13 14">
    <name type="scientific">Paraclostridium tenue</name>
    <dbReference type="NCBI Taxonomy" id="1737"/>
    <lineage>
        <taxon>Bacteria</taxon>
        <taxon>Bacillati</taxon>
        <taxon>Bacillota</taxon>
        <taxon>Clostridia</taxon>
        <taxon>Peptostreptococcales</taxon>
        <taxon>Peptostreptococcaceae</taxon>
        <taxon>Paraclostridium</taxon>
    </lineage>
</organism>
<evidence type="ECO:0000256" key="2">
    <source>
        <dbReference type="ARBA" id="ARBA00022679"/>
    </source>
</evidence>
<name>A0ABP3X942_9FIRM</name>
<dbReference type="Pfam" id="PF01743">
    <property type="entry name" value="PolyA_pol"/>
    <property type="match status" value="1"/>
</dbReference>
<comment type="caution">
    <text evidence="13">The sequence shown here is derived from an EMBL/GenBank/DDBJ whole genome shotgun (WGS) entry which is preliminary data.</text>
</comment>
<evidence type="ECO:0000256" key="6">
    <source>
        <dbReference type="ARBA" id="ARBA00022741"/>
    </source>
</evidence>
<sequence length="400" mass="46470">MKLQIPKDVEYIINKIYDNGYEAFIVGGCVRDSIIGLKPNDYDITTSAKPNEIMSIFKNEKIIETGIKHGTITLIKNGIEYEITTYRIDGEYNDNRRPDFVEFTNDINKDLQRRDFTINSIAYNHRIGIFDTFDGIGDIRKKLIKTVGKADERFNEDGLRIIRAVRFSCKLGFDIEKDTLKSIYKNIKLIKNVSIERIQNEFNKILLSDSPENLDILYQAGMFEILGINNVKINKNELKYIKKSKKDLIIRLAIFMYTIGDVEESKNILNIFRYSNKIKKQCSILIDNLDNKIIADKVCIKLYLNKIGKENLSYLLYIKKILKKEFINEDYDKIYEIINEIEQNKECYSLDKLAIDGNDLRALGYGGKDIGQKLDYLLKNVIENPKINNKMDLISIVRDV</sequence>
<dbReference type="InterPro" id="IPR002646">
    <property type="entry name" value="PolA_pol_head_dom"/>
</dbReference>
<dbReference type="SUPFAM" id="SSF81891">
    <property type="entry name" value="Poly A polymerase C-terminal region-like"/>
    <property type="match status" value="1"/>
</dbReference>
<evidence type="ECO:0000259" key="12">
    <source>
        <dbReference type="Pfam" id="PF13735"/>
    </source>
</evidence>
<keyword evidence="8 9" id="KW-0694">RNA-binding</keyword>
<keyword evidence="4" id="KW-0548">Nucleotidyltransferase</keyword>
<feature type="domain" description="Poly A polymerase head" evidence="10">
    <location>
        <begin position="23"/>
        <end position="144"/>
    </location>
</feature>
<dbReference type="RefSeq" id="WP_346041119.1">
    <property type="nucleotide sequence ID" value="NZ_BAAACP010000001.1"/>
</dbReference>
<accession>A0ABP3X942</accession>
<comment type="cofactor">
    <cofactor evidence="1">
        <name>Mg(2+)</name>
        <dbReference type="ChEBI" id="CHEBI:18420"/>
    </cofactor>
</comment>
<keyword evidence="7" id="KW-0460">Magnesium</keyword>
<evidence type="ECO:0000256" key="8">
    <source>
        <dbReference type="ARBA" id="ARBA00022884"/>
    </source>
</evidence>
<dbReference type="EMBL" id="BAAACP010000001">
    <property type="protein sequence ID" value="GAA0861181.1"/>
    <property type="molecule type" value="Genomic_DNA"/>
</dbReference>
<dbReference type="Proteomes" id="UP001400965">
    <property type="component" value="Unassembled WGS sequence"/>
</dbReference>
<dbReference type="InterPro" id="IPR043519">
    <property type="entry name" value="NT_sf"/>
</dbReference>
<evidence type="ECO:0000256" key="4">
    <source>
        <dbReference type="ARBA" id="ARBA00022695"/>
    </source>
</evidence>
<feature type="domain" description="CCA-adding enzyme C-terminal" evidence="12">
    <location>
        <begin position="253"/>
        <end position="394"/>
    </location>
</feature>
<keyword evidence="5" id="KW-0479">Metal-binding</keyword>
<feature type="domain" description="tRNA nucleotidyltransferase/poly(A) polymerase RNA and SrmB- binding" evidence="11">
    <location>
        <begin position="172"/>
        <end position="226"/>
    </location>
</feature>
<dbReference type="SUPFAM" id="SSF81301">
    <property type="entry name" value="Nucleotidyltransferase"/>
    <property type="match status" value="1"/>
</dbReference>
<dbReference type="PANTHER" id="PTHR46173">
    <property type="entry name" value="CCA TRNA NUCLEOTIDYLTRANSFERASE 1, MITOCHONDRIAL"/>
    <property type="match status" value="1"/>
</dbReference>
<dbReference type="Gene3D" id="3.30.460.10">
    <property type="entry name" value="Beta Polymerase, domain 2"/>
    <property type="match status" value="1"/>
</dbReference>
<gene>
    <name evidence="13" type="ORF">GCM10008917_01520</name>
</gene>
<dbReference type="PANTHER" id="PTHR46173:SF1">
    <property type="entry name" value="CCA TRNA NUCLEOTIDYLTRANSFERASE 1, MITOCHONDRIAL"/>
    <property type="match status" value="1"/>
</dbReference>
<dbReference type="Gene3D" id="1.10.246.80">
    <property type="match status" value="1"/>
</dbReference>
<evidence type="ECO:0000256" key="9">
    <source>
        <dbReference type="RuleBase" id="RU003953"/>
    </source>
</evidence>
<keyword evidence="2 9" id="KW-0808">Transferase</keyword>
<dbReference type="CDD" id="cd05398">
    <property type="entry name" value="NT_ClassII-CCAase"/>
    <property type="match status" value="1"/>
</dbReference>
<evidence type="ECO:0000256" key="1">
    <source>
        <dbReference type="ARBA" id="ARBA00001946"/>
    </source>
</evidence>
<evidence type="ECO:0000313" key="13">
    <source>
        <dbReference type="EMBL" id="GAA0861181.1"/>
    </source>
</evidence>
<comment type="similarity">
    <text evidence="9">Belongs to the tRNA nucleotidyltransferase/poly(A) polymerase family.</text>
</comment>
<dbReference type="NCBIfam" id="NF009814">
    <property type="entry name" value="PRK13299.1"/>
    <property type="match status" value="1"/>
</dbReference>
<dbReference type="Pfam" id="PF13735">
    <property type="entry name" value="tRNA_NucTran2_2"/>
    <property type="match status" value="1"/>
</dbReference>
<evidence type="ECO:0000256" key="3">
    <source>
        <dbReference type="ARBA" id="ARBA00022694"/>
    </source>
</evidence>
<dbReference type="InterPro" id="IPR050264">
    <property type="entry name" value="Bact_CCA-adding_enz_type3_sf"/>
</dbReference>
<keyword evidence="6" id="KW-0547">Nucleotide-binding</keyword>
<protein>
    <submittedName>
        <fullName evidence="13">CCA tRNA nucleotidyltransferase</fullName>
    </submittedName>
</protein>
<keyword evidence="3" id="KW-0819">tRNA processing</keyword>
<evidence type="ECO:0000259" key="10">
    <source>
        <dbReference type="Pfam" id="PF01743"/>
    </source>
</evidence>
<evidence type="ECO:0000313" key="14">
    <source>
        <dbReference type="Proteomes" id="UP001400965"/>
    </source>
</evidence>
<dbReference type="Pfam" id="PF12627">
    <property type="entry name" value="PolyA_pol_RNAbd"/>
    <property type="match status" value="1"/>
</dbReference>
<dbReference type="InterPro" id="IPR032810">
    <property type="entry name" value="CCA-adding_enz_C"/>
</dbReference>
<dbReference type="InterPro" id="IPR032828">
    <property type="entry name" value="PolyA_RNA-bd"/>
</dbReference>
<evidence type="ECO:0000256" key="5">
    <source>
        <dbReference type="ARBA" id="ARBA00022723"/>
    </source>
</evidence>
<keyword evidence="14" id="KW-1185">Reference proteome</keyword>